<proteinExistence type="inferred from homology"/>
<feature type="active site" description="Acyl-ester intermediate" evidence="5">
    <location>
        <position position="209"/>
    </location>
</feature>
<dbReference type="Proteomes" id="UP000703269">
    <property type="component" value="Unassembled WGS sequence"/>
</dbReference>
<feature type="domain" description="Amidase" evidence="7">
    <location>
        <begin position="62"/>
        <end position="534"/>
    </location>
</feature>
<evidence type="ECO:0000259" key="7">
    <source>
        <dbReference type="Pfam" id="PF01425"/>
    </source>
</evidence>
<organism evidence="8 9">
    <name type="scientific">Phanerochaete sordida</name>
    <dbReference type="NCBI Taxonomy" id="48140"/>
    <lineage>
        <taxon>Eukaryota</taxon>
        <taxon>Fungi</taxon>
        <taxon>Dikarya</taxon>
        <taxon>Basidiomycota</taxon>
        <taxon>Agaricomycotina</taxon>
        <taxon>Agaricomycetes</taxon>
        <taxon>Polyporales</taxon>
        <taxon>Phanerochaetaceae</taxon>
        <taxon>Phanerochaete</taxon>
    </lineage>
</organism>
<dbReference type="PANTHER" id="PTHR46072:SF10">
    <property type="entry name" value="ACETAMIDASE"/>
    <property type="match status" value="1"/>
</dbReference>
<evidence type="ECO:0000256" key="6">
    <source>
        <dbReference type="PIRSR" id="PIRSR001221-2"/>
    </source>
</evidence>
<dbReference type="FunFam" id="3.90.1300.10:FF:000003">
    <property type="entry name" value="Amidase signature enzyme"/>
    <property type="match status" value="1"/>
</dbReference>
<accession>A0A9P3G0F5</accession>
<evidence type="ECO:0000256" key="5">
    <source>
        <dbReference type="PIRSR" id="PIRSR001221-1"/>
    </source>
</evidence>
<comment type="similarity">
    <text evidence="2">Belongs to the amidase family.</text>
</comment>
<keyword evidence="9" id="KW-1185">Reference proteome</keyword>
<evidence type="ECO:0000256" key="1">
    <source>
        <dbReference type="ARBA" id="ARBA00001311"/>
    </source>
</evidence>
<dbReference type="InterPro" id="IPR036928">
    <property type="entry name" value="AS_sf"/>
</dbReference>
<reference evidence="8 9" key="1">
    <citation type="submission" date="2021-08" db="EMBL/GenBank/DDBJ databases">
        <title>Draft Genome Sequence of Phanerochaete sordida strain YK-624.</title>
        <authorList>
            <person name="Mori T."/>
            <person name="Dohra H."/>
            <person name="Suzuki T."/>
            <person name="Kawagishi H."/>
            <person name="Hirai H."/>
        </authorList>
    </citation>
    <scope>NUCLEOTIDE SEQUENCE [LARGE SCALE GENOMIC DNA]</scope>
    <source>
        <strain evidence="8 9">YK-624</strain>
    </source>
</reference>
<dbReference type="SUPFAM" id="SSF75304">
    <property type="entry name" value="Amidase signature (AS) enzymes"/>
    <property type="match status" value="1"/>
</dbReference>
<evidence type="ECO:0000256" key="2">
    <source>
        <dbReference type="ARBA" id="ARBA00009199"/>
    </source>
</evidence>
<evidence type="ECO:0000256" key="3">
    <source>
        <dbReference type="ARBA" id="ARBA00012922"/>
    </source>
</evidence>
<dbReference type="InterPro" id="IPR023631">
    <property type="entry name" value="Amidase_dom"/>
</dbReference>
<name>A0A9P3G0F5_9APHY</name>
<dbReference type="OrthoDB" id="6428749at2759"/>
<keyword evidence="4" id="KW-0378">Hydrolase</keyword>
<dbReference type="Pfam" id="PF01425">
    <property type="entry name" value="Amidase"/>
    <property type="match status" value="1"/>
</dbReference>
<feature type="binding site" evidence="6">
    <location>
        <position position="159"/>
    </location>
    <ligand>
        <name>substrate</name>
    </ligand>
</feature>
<feature type="binding site" evidence="6">
    <location>
        <position position="185"/>
    </location>
    <ligand>
        <name>substrate</name>
    </ligand>
</feature>
<evidence type="ECO:0000313" key="9">
    <source>
        <dbReference type="Proteomes" id="UP000703269"/>
    </source>
</evidence>
<dbReference type="PIRSF" id="PIRSF001221">
    <property type="entry name" value="Amidase_fungi"/>
    <property type="match status" value="1"/>
</dbReference>
<gene>
    <name evidence="8" type="ORF">PsYK624_027580</name>
</gene>
<dbReference type="GO" id="GO:0004040">
    <property type="term" value="F:amidase activity"/>
    <property type="evidence" value="ECO:0007669"/>
    <property type="project" value="UniProtKB-EC"/>
</dbReference>
<feature type="active site" description="Charge relay system" evidence="5">
    <location>
        <position position="185"/>
    </location>
</feature>
<comment type="caution">
    <text evidence="8">The sequence shown here is derived from an EMBL/GenBank/DDBJ whole genome shotgun (WGS) entry which is preliminary data.</text>
</comment>
<dbReference type="EC" id="3.5.1.4" evidence="3"/>
<dbReference type="EMBL" id="BPQB01000004">
    <property type="protein sequence ID" value="GJE86677.1"/>
    <property type="molecule type" value="Genomic_DNA"/>
</dbReference>
<protein>
    <recommendedName>
        <fullName evidence="3">amidase</fullName>
        <ecNumber evidence="3">3.5.1.4</ecNumber>
    </recommendedName>
</protein>
<feature type="binding site" evidence="6">
    <location>
        <begin position="206"/>
        <end position="209"/>
    </location>
    <ligand>
        <name>substrate</name>
    </ligand>
</feature>
<sequence>MFFGSWAHKRACAAKQDERRKRIESLPPEYHGALSPSEKKLIDQPASEIVKQVQAGALEPLDVLRAYAKKAFKAHAATNCLTEVLLPEAEAWAAACNRAGPLAGMPVSMKDTTGVAGFDSCIGYSAWVGKPVLKDSGLVRLLKDAGAVPFVKTNIPITLLSLESANDVFGRCTNPHNKDYAPGGSTGGEAALLAYGGSRLGIGTDVAGSVRAPAHYSGIYTIKASMHRFPKTGNGTSIAGQIGIPAVYSPMTRTLADLEMMWRAIVSMKPWTYDHSCVPLPWREIELLSSEKTKLRFGVMWTDGIIEPSPACRRALQEVVSALESDGHEIVPITPPDLGHTLSVGGQLIFADAGKTVLQPVRAGEWVDDGVVEALRMLRLPSVFRRLYAWYWRYVRRDALYAALVDVWREKTVEEYFALVAAREGIRERWFAMWDDAGLDFVLTVPNSLPAVPHGGMRQGWSACGYTFLFNILDYSAGVLPVTKVDRARDALRGFTPRNQLEAKQYRLYDAEKMHGLPVGVQVVGRRLEEEKVLEGMKLVESSLQRHGQVYQLLQVDD</sequence>
<dbReference type="PANTHER" id="PTHR46072">
    <property type="entry name" value="AMIDASE-RELATED-RELATED"/>
    <property type="match status" value="1"/>
</dbReference>
<dbReference type="AlphaFoldDB" id="A0A9P3G0F5"/>
<evidence type="ECO:0000313" key="8">
    <source>
        <dbReference type="EMBL" id="GJE86677.1"/>
    </source>
</evidence>
<dbReference type="Gene3D" id="3.90.1300.10">
    <property type="entry name" value="Amidase signature (AS) domain"/>
    <property type="match status" value="1"/>
</dbReference>
<feature type="active site" description="Charge relay system" evidence="5">
    <location>
        <position position="110"/>
    </location>
</feature>
<comment type="catalytic activity">
    <reaction evidence="1">
        <text>a monocarboxylic acid amide + H2O = a monocarboxylate + NH4(+)</text>
        <dbReference type="Rhea" id="RHEA:12020"/>
        <dbReference type="ChEBI" id="CHEBI:15377"/>
        <dbReference type="ChEBI" id="CHEBI:28938"/>
        <dbReference type="ChEBI" id="CHEBI:35757"/>
        <dbReference type="ChEBI" id="CHEBI:83628"/>
        <dbReference type="EC" id="3.5.1.4"/>
    </reaction>
</comment>
<evidence type="ECO:0000256" key="4">
    <source>
        <dbReference type="ARBA" id="ARBA00022801"/>
    </source>
</evidence>